<dbReference type="PATRIC" id="fig|1003195.11.peg.694"/>
<dbReference type="InterPro" id="IPR004360">
    <property type="entry name" value="Glyas_Fos-R_dOase_dom"/>
</dbReference>
<keyword evidence="2" id="KW-0614">Plasmid</keyword>
<name>F8JN35_STREN</name>
<dbReference type="AlphaFoldDB" id="F8JN35"/>
<dbReference type="GO" id="GO:0051213">
    <property type="term" value="F:dioxygenase activity"/>
    <property type="evidence" value="ECO:0007669"/>
    <property type="project" value="UniProtKB-KW"/>
</dbReference>
<dbReference type="RefSeq" id="WP_014151171.1">
    <property type="nucleotide sequence ID" value="NC_016113.1"/>
</dbReference>
<dbReference type="KEGG" id="scy:SCATT_p10210"/>
<keyword evidence="3" id="KW-1185">Reference proteome</keyword>
<evidence type="ECO:0000313" key="3">
    <source>
        <dbReference type="Proteomes" id="UP000007842"/>
    </source>
</evidence>
<dbReference type="EMBL" id="CP003229">
    <property type="protein sequence ID" value="AEW99214.1"/>
    <property type="molecule type" value="Genomic_DNA"/>
</dbReference>
<protein>
    <submittedName>
        <fullName evidence="2">Glyoxalase/bleomycin resistance protein/dioxygenase</fullName>
    </submittedName>
</protein>
<keyword evidence="2" id="KW-0223">Dioxygenase</keyword>
<organism evidence="2 3">
    <name type="scientific">Streptantibioticus cattleyicolor (strain ATCC 35852 / DSM 46488 / JCM 4925 / NBRC 14057 / NRRL 8057)</name>
    <name type="common">Streptomyces cattleya</name>
    <dbReference type="NCBI Taxonomy" id="1003195"/>
    <lineage>
        <taxon>Bacteria</taxon>
        <taxon>Bacillati</taxon>
        <taxon>Actinomycetota</taxon>
        <taxon>Actinomycetes</taxon>
        <taxon>Kitasatosporales</taxon>
        <taxon>Streptomycetaceae</taxon>
        <taxon>Streptantibioticus</taxon>
    </lineage>
</organism>
<reference evidence="3" key="1">
    <citation type="submission" date="2011-12" db="EMBL/GenBank/DDBJ databases">
        <title>Complete genome sequence of Streptomyces cattleya strain DSM 46488.</title>
        <authorList>
            <person name="Ou H.-Y."/>
            <person name="Li P."/>
            <person name="Zhao C."/>
            <person name="O'Hagan D."/>
            <person name="Deng Z."/>
        </authorList>
    </citation>
    <scope>NUCLEOTIDE SEQUENCE [LARGE SCALE GENOMIC DNA]</scope>
    <source>
        <strain evidence="3">ATCC 35852 / DSM 46488 / JCM 4925 / NBRC 14057 / NRRL 8057</strain>
        <plasmid evidence="3">Plasmid pSCATT</plasmid>
    </source>
</reference>
<dbReference type="Pfam" id="PF00903">
    <property type="entry name" value="Glyoxalase"/>
    <property type="match status" value="1"/>
</dbReference>
<dbReference type="PROSITE" id="PS51819">
    <property type="entry name" value="VOC"/>
    <property type="match status" value="1"/>
</dbReference>
<geneLocation type="plasmid" evidence="2 3">
    <name>pSCATT</name>
</geneLocation>
<keyword evidence="2" id="KW-0560">Oxidoreductase</keyword>
<evidence type="ECO:0000313" key="2">
    <source>
        <dbReference type="EMBL" id="AEW99214.1"/>
    </source>
</evidence>
<dbReference type="KEGG" id="sct:SCAT_p0717"/>
<dbReference type="Gene3D" id="3.10.180.10">
    <property type="entry name" value="2,3-Dihydroxybiphenyl 1,2-Dioxygenase, domain 1"/>
    <property type="match status" value="1"/>
</dbReference>
<dbReference type="HOGENOM" id="CLU_164556_0_0_11"/>
<dbReference type="OrthoDB" id="9792323at2"/>
<dbReference type="SUPFAM" id="SSF54593">
    <property type="entry name" value="Glyoxalase/Bleomycin resistance protein/Dihydroxybiphenyl dioxygenase"/>
    <property type="match status" value="1"/>
</dbReference>
<dbReference type="InterPro" id="IPR029068">
    <property type="entry name" value="Glyas_Bleomycin-R_OHBP_Dase"/>
</dbReference>
<sequence length="123" mass="13218">MSVTIDGPDFVALQVRDLEAAAAFCERHLGLRRAQVSPPHAVVFDTEPTPFALREPLPGVDLDAVARPGLGVVMWFRTQDAHKLHDQLVAAGVTILTPITQSPFGPMFSFEGPEGYTLTAHGG</sequence>
<dbReference type="InterPro" id="IPR037523">
    <property type="entry name" value="VOC_core"/>
</dbReference>
<gene>
    <name evidence="2" type="ordered locus">SCATT_p10210</name>
</gene>
<accession>G8XDX9</accession>
<evidence type="ECO:0000259" key="1">
    <source>
        <dbReference type="PROSITE" id="PS51819"/>
    </source>
</evidence>
<dbReference type="Proteomes" id="UP000007842">
    <property type="component" value="Plasmid pSCATT"/>
</dbReference>
<feature type="domain" description="VOC" evidence="1">
    <location>
        <begin position="7"/>
        <end position="123"/>
    </location>
</feature>
<proteinExistence type="predicted"/>
<accession>F8JN35</accession>